<comment type="subcellular location">
    <subcellularLocation>
        <location evidence="4">Periplasm</location>
    </subcellularLocation>
</comment>
<dbReference type="NCBIfam" id="TIGR03002">
    <property type="entry name" value="outer_YhbN_LptA"/>
    <property type="match status" value="1"/>
</dbReference>
<evidence type="ECO:0000313" key="8">
    <source>
        <dbReference type="Proteomes" id="UP001265550"/>
    </source>
</evidence>
<sequence precursor="true">MPFHPNLRRAVPRAAFLVAALWCAGAAQAEKADRNQPLNAEADALRHDDARQTSVFTGNVVITKGTILIRGNQVEVRQDAQGNQFGVVHGTPGFFRQKRDNVEEFIEGTGTRIDYDSKADTVKFTGNAVLKRFKGTQLNDETTGNVIVYNNTTDVFTVDGGVANRTPSNPTGRVRAMLTPVPKDGAPPPLPSAPPATLKPSPQIEEGRQ</sequence>
<evidence type="ECO:0000313" key="7">
    <source>
        <dbReference type="EMBL" id="MDR7095391.1"/>
    </source>
</evidence>
<reference evidence="7 8" key="1">
    <citation type="submission" date="2023-07" db="EMBL/GenBank/DDBJ databases">
        <title>Sorghum-associated microbial communities from plants grown in Nebraska, USA.</title>
        <authorList>
            <person name="Schachtman D."/>
        </authorList>
    </citation>
    <scope>NUCLEOTIDE SEQUENCE [LARGE SCALE GENOMIC DNA]</scope>
    <source>
        <strain evidence="7 8">BE240</strain>
    </source>
</reference>
<dbReference type="EMBL" id="JAVDWE010000008">
    <property type="protein sequence ID" value="MDR7095391.1"/>
    <property type="molecule type" value="Genomic_DNA"/>
</dbReference>
<evidence type="ECO:0000256" key="4">
    <source>
        <dbReference type="HAMAP-Rule" id="MF_01914"/>
    </source>
</evidence>
<dbReference type="PANTHER" id="PTHR36504">
    <property type="entry name" value="LIPOPOLYSACCHARIDE EXPORT SYSTEM PROTEIN LPTA"/>
    <property type="match status" value="1"/>
</dbReference>
<dbReference type="InterPro" id="IPR005653">
    <property type="entry name" value="OstA-like_N"/>
</dbReference>
<evidence type="ECO:0000256" key="5">
    <source>
        <dbReference type="SAM" id="MobiDB-lite"/>
    </source>
</evidence>
<proteinExistence type="inferred from homology"/>
<feature type="region of interest" description="Disordered" evidence="5">
    <location>
        <begin position="163"/>
        <end position="209"/>
    </location>
</feature>
<feature type="signal peptide" evidence="4">
    <location>
        <begin position="1"/>
        <end position="29"/>
    </location>
</feature>
<comment type="function">
    <text evidence="4">Involved in the assembly of lipopolysaccharide (LPS). Required for the translocation of LPS from the inner membrane to the outer membrane.</text>
</comment>
<evidence type="ECO:0000259" key="6">
    <source>
        <dbReference type="Pfam" id="PF03968"/>
    </source>
</evidence>
<feature type="compositionally biased region" description="Pro residues" evidence="5">
    <location>
        <begin position="185"/>
        <end position="194"/>
    </location>
</feature>
<evidence type="ECO:0000256" key="1">
    <source>
        <dbReference type="ARBA" id="ARBA00022448"/>
    </source>
</evidence>
<keyword evidence="3 4" id="KW-0574">Periplasm</keyword>
<accession>A0ABU1VD39</accession>
<feature type="chain" id="PRO_5044918545" description="Lipopolysaccharide export system protein LptA" evidence="4">
    <location>
        <begin position="30"/>
        <end position="209"/>
    </location>
</feature>
<comment type="caution">
    <text evidence="7">The sequence shown here is derived from an EMBL/GenBank/DDBJ whole genome shotgun (WGS) entry which is preliminary data.</text>
</comment>
<comment type="similarity">
    <text evidence="4">Belongs to the LptA family.</text>
</comment>
<dbReference type="InterPro" id="IPR052037">
    <property type="entry name" value="LPS_export_LptA"/>
</dbReference>
<keyword evidence="1 4" id="KW-0813">Transport</keyword>
<dbReference type="Pfam" id="PF03968">
    <property type="entry name" value="LptD_N"/>
    <property type="match status" value="1"/>
</dbReference>
<evidence type="ECO:0000256" key="3">
    <source>
        <dbReference type="ARBA" id="ARBA00022764"/>
    </source>
</evidence>
<gene>
    <name evidence="4" type="primary">lptA</name>
    <name evidence="7" type="ORF">J2X09_003139</name>
</gene>
<protein>
    <recommendedName>
        <fullName evidence="4">Lipopolysaccharide export system protein LptA</fullName>
    </recommendedName>
</protein>
<keyword evidence="2 4" id="KW-0732">Signal</keyword>
<dbReference type="Gene3D" id="2.60.450.10">
    <property type="entry name" value="Lipopolysaccharide (LPS) transport protein A like domain"/>
    <property type="match status" value="1"/>
</dbReference>
<dbReference type="InterPro" id="IPR014340">
    <property type="entry name" value="LptA"/>
</dbReference>
<dbReference type="HAMAP" id="MF_01914">
    <property type="entry name" value="LPS_assembly_LptA"/>
    <property type="match status" value="1"/>
</dbReference>
<organism evidence="7 8">
    <name type="scientific">Hydrogenophaga laconesensis</name>
    <dbReference type="NCBI Taxonomy" id="1805971"/>
    <lineage>
        <taxon>Bacteria</taxon>
        <taxon>Pseudomonadati</taxon>
        <taxon>Pseudomonadota</taxon>
        <taxon>Betaproteobacteria</taxon>
        <taxon>Burkholderiales</taxon>
        <taxon>Comamonadaceae</taxon>
        <taxon>Hydrogenophaga</taxon>
    </lineage>
</organism>
<feature type="domain" description="Organic solvent tolerance-like N-terminal" evidence="6">
    <location>
        <begin position="41"/>
        <end position="154"/>
    </location>
</feature>
<dbReference type="PANTHER" id="PTHR36504:SF1">
    <property type="entry name" value="LIPOPOLYSACCHARIDE EXPORT SYSTEM PROTEIN LPTA"/>
    <property type="match status" value="1"/>
</dbReference>
<name>A0ABU1VD39_9BURK</name>
<keyword evidence="8" id="KW-1185">Reference proteome</keyword>
<dbReference type="Proteomes" id="UP001265550">
    <property type="component" value="Unassembled WGS sequence"/>
</dbReference>
<evidence type="ECO:0000256" key="2">
    <source>
        <dbReference type="ARBA" id="ARBA00022729"/>
    </source>
</evidence>
<comment type="subunit">
    <text evidence="4">Component of the lipopolysaccharide transport and assembly complex.</text>
</comment>